<reference evidence="3 4" key="1">
    <citation type="submission" date="2023-02" db="EMBL/GenBank/DDBJ databases">
        <title>Dictyobacter halimunensis sp. nov., a new member of the class Ktedonobacteria from forest soil in a geothermal area.</title>
        <authorList>
            <person name="Rachmania M.K."/>
            <person name="Ningsih F."/>
            <person name="Sakai Y."/>
            <person name="Yabe S."/>
            <person name="Yokota A."/>
            <person name="Sjamsuridzal W."/>
        </authorList>
    </citation>
    <scope>NUCLEOTIDE SEQUENCE [LARGE SCALE GENOMIC DNA]</scope>
    <source>
        <strain evidence="3 4">S3.2.2.5</strain>
    </source>
</reference>
<dbReference type="Pfam" id="PF00144">
    <property type="entry name" value="Beta-lactamase"/>
    <property type="match status" value="1"/>
</dbReference>
<evidence type="ECO:0000256" key="1">
    <source>
        <dbReference type="SAM" id="MobiDB-lite"/>
    </source>
</evidence>
<dbReference type="RefSeq" id="WP_338257396.1">
    <property type="nucleotide sequence ID" value="NZ_BSRI01000002.1"/>
</dbReference>
<dbReference type="EMBL" id="BSRI01000002">
    <property type="protein sequence ID" value="GLV60354.1"/>
    <property type="molecule type" value="Genomic_DNA"/>
</dbReference>
<dbReference type="Gene3D" id="3.40.710.10">
    <property type="entry name" value="DD-peptidase/beta-lactamase superfamily"/>
    <property type="match status" value="1"/>
</dbReference>
<dbReference type="PANTHER" id="PTHR46825:SF9">
    <property type="entry name" value="BETA-LACTAMASE-RELATED DOMAIN-CONTAINING PROTEIN"/>
    <property type="match status" value="1"/>
</dbReference>
<feature type="domain" description="Beta-lactamase-related" evidence="2">
    <location>
        <begin position="17"/>
        <end position="336"/>
    </location>
</feature>
<dbReference type="InterPro" id="IPR012338">
    <property type="entry name" value="Beta-lactam/transpept-like"/>
</dbReference>
<evidence type="ECO:0000259" key="2">
    <source>
        <dbReference type="Pfam" id="PF00144"/>
    </source>
</evidence>
<dbReference type="Proteomes" id="UP001344906">
    <property type="component" value="Unassembled WGS sequence"/>
</dbReference>
<protein>
    <recommendedName>
        <fullName evidence="2">Beta-lactamase-related domain-containing protein</fullName>
    </recommendedName>
</protein>
<name>A0ABQ6G2W9_9CHLR</name>
<comment type="caution">
    <text evidence="3">The sequence shown here is derived from an EMBL/GenBank/DDBJ whole genome shotgun (WGS) entry which is preliminary data.</text>
</comment>
<organism evidence="3 4">
    <name type="scientific">Dictyobacter halimunensis</name>
    <dbReference type="NCBI Taxonomy" id="3026934"/>
    <lineage>
        <taxon>Bacteria</taxon>
        <taxon>Bacillati</taxon>
        <taxon>Chloroflexota</taxon>
        <taxon>Ktedonobacteria</taxon>
        <taxon>Ktedonobacterales</taxon>
        <taxon>Dictyobacteraceae</taxon>
        <taxon>Dictyobacter</taxon>
    </lineage>
</organism>
<evidence type="ECO:0000313" key="3">
    <source>
        <dbReference type="EMBL" id="GLV60354.1"/>
    </source>
</evidence>
<feature type="region of interest" description="Disordered" evidence="1">
    <location>
        <begin position="354"/>
        <end position="378"/>
    </location>
</feature>
<keyword evidence="4" id="KW-1185">Reference proteome</keyword>
<sequence length="491" mass="54750">MPETSSEDTCFDAIRERIQRELVEHGIPSLSVAVARGSTILWEEGFGWADRERRIPATPHTMYSLASISKPITTTGLMILKERGLLDLDRPINEYLGDSRLRAHVGNAGEATVRRVANHTSGLPLHYHFFYEDEPYLPPSMDETIRRYGHLVNAPGEHYQYSNLGYGILGEVIARLAGKSYADFLRSEVFYPLGMLRASVDIGPGLEEFQAQRYDEGGSLYPFYDCDHPAASSVYCSAHDLLRFGMFHLKQHLPDQKAILSDASIDEMQVSTTASGDTDGYGIGWGIHNGIPDYVIVGHGGGMGGVRTQLNLIPASQVAVVVLCNGDGDAASALVDQVAVDIFSELLPGYAENRARSMEKREPEQDEKSEPDFSPDEQLLGRWSGHVHTYEGAIPLTLWFKESGDIHVQLDKQLKTLVNQPHFKDQRLTGEMTGTINTADTRRYPHILHFELRLRHDRLTGSTTAMTHEAVDQGWRCGHALSFWTELKKEA</sequence>
<dbReference type="InterPro" id="IPR001466">
    <property type="entry name" value="Beta-lactam-related"/>
</dbReference>
<proteinExistence type="predicted"/>
<dbReference type="PANTHER" id="PTHR46825">
    <property type="entry name" value="D-ALANYL-D-ALANINE-CARBOXYPEPTIDASE/ENDOPEPTIDASE AMPH"/>
    <property type="match status" value="1"/>
</dbReference>
<dbReference type="InterPro" id="IPR050491">
    <property type="entry name" value="AmpC-like"/>
</dbReference>
<gene>
    <name evidence="3" type="ORF">KDH_71740</name>
</gene>
<dbReference type="SUPFAM" id="SSF56601">
    <property type="entry name" value="beta-lactamase/transpeptidase-like"/>
    <property type="match status" value="1"/>
</dbReference>
<accession>A0ABQ6G2W9</accession>
<feature type="compositionally biased region" description="Basic and acidic residues" evidence="1">
    <location>
        <begin position="354"/>
        <end position="371"/>
    </location>
</feature>
<evidence type="ECO:0000313" key="4">
    <source>
        <dbReference type="Proteomes" id="UP001344906"/>
    </source>
</evidence>